<dbReference type="PANTHER" id="PTHR24348:SF68">
    <property type="entry name" value="SERINE_THREONINE-PROTEIN KINASE ATG1C"/>
    <property type="match status" value="1"/>
</dbReference>
<dbReference type="EMBL" id="JAULSW010000001">
    <property type="protein sequence ID" value="KAK3394631.1"/>
    <property type="molecule type" value="Genomic_DNA"/>
</dbReference>
<feature type="compositionally biased region" description="Polar residues" evidence="9">
    <location>
        <begin position="1"/>
        <end position="15"/>
    </location>
</feature>
<keyword evidence="3" id="KW-0813">Transport</keyword>
<dbReference type="InterPro" id="IPR011009">
    <property type="entry name" value="Kinase-like_dom_sf"/>
</dbReference>
<dbReference type="PANTHER" id="PTHR24348">
    <property type="entry name" value="SERINE/THREONINE-PROTEIN KINASE UNC-51-RELATED"/>
    <property type="match status" value="1"/>
</dbReference>
<keyword evidence="4 8" id="KW-0547">Nucleotide-binding</keyword>
<feature type="region of interest" description="Disordered" evidence="9">
    <location>
        <begin position="565"/>
        <end position="588"/>
    </location>
</feature>
<dbReference type="GO" id="GO:0010506">
    <property type="term" value="P:regulation of autophagy"/>
    <property type="evidence" value="ECO:0007669"/>
    <property type="project" value="InterPro"/>
</dbReference>
<evidence type="ECO:0000256" key="5">
    <source>
        <dbReference type="ARBA" id="ARBA00022840"/>
    </source>
</evidence>
<dbReference type="PROSITE" id="PS50011">
    <property type="entry name" value="PROTEIN_KINASE_DOM"/>
    <property type="match status" value="1"/>
</dbReference>
<evidence type="ECO:0000256" key="3">
    <source>
        <dbReference type="ARBA" id="ARBA00022448"/>
    </source>
</evidence>
<evidence type="ECO:0000259" key="10">
    <source>
        <dbReference type="PROSITE" id="PS50006"/>
    </source>
</evidence>
<keyword evidence="5 8" id="KW-0067">ATP-binding</keyword>
<dbReference type="Pfam" id="PF00069">
    <property type="entry name" value="Pkinase"/>
    <property type="match status" value="1"/>
</dbReference>
<evidence type="ECO:0000256" key="4">
    <source>
        <dbReference type="ARBA" id="ARBA00022741"/>
    </source>
</evidence>
<comment type="subcellular location">
    <subcellularLocation>
        <location evidence="1">Preautophagosomal structure membrane</location>
        <topology evidence="1">Peripheral membrane protein</topology>
    </subcellularLocation>
</comment>
<keyword evidence="13" id="KW-1185">Reference proteome</keyword>
<dbReference type="InterPro" id="IPR000719">
    <property type="entry name" value="Prot_kinase_dom"/>
</dbReference>
<dbReference type="InterPro" id="IPR008271">
    <property type="entry name" value="Ser/Thr_kinase_AS"/>
</dbReference>
<dbReference type="InterPro" id="IPR045269">
    <property type="entry name" value="Atg1-like"/>
</dbReference>
<reference evidence="12" key="1">
    <citation type="journal article" date="2023" name="Mol. Phylogenet. Evol.">
        <title>Genome-scale phylogeny and comparative genomics of the fungal order Sordariales.</title>
        <authorList>
            <person name="Hensen N."/>
            <person name="Bonometti L."/>
            <person name="Westerberg I."/>
            <person name="Brannstrom I.O."/>
            <person name="Guillou S."/>
            <person name="Cros-Aarteil S."/>
            <person name="Calhoun S."/>
            <person name="Haridas S."/>
            <person name="Kuo A."/>
            <person name="Mondo S."/>
            <person name="Pangilinan J."/>
            <person name="Riley R."/>
            <person name="LaButti K."/>
            <person name="Andreopoulos B."/>
            <person name="Lipzen A."/>
            <person name="Chen C."/>
            <person name="Yan M."/>
            <person name="Daum C."/>
            <person name="Ng V."/>
            <person name="Clum A."/>
            <person name="Steindorff A."/>
            <person name="Ohm R.A."/>
            <person name="Martin F."/>
            <person name="Silar P."/>
            <person name="Natvig D.O."/>
            <person name="Lalanne C."/>
            <person name="Gautier V."/>
            <person name="Ament-Velasquez S.L."/>
            <person name="Kruys A."/>
            <person name="Hutchinson M.I."/>
            <person name="Powell A.J."/>
            <person name="Barry K."/>
            <person name="Miller A.N."/>
            <person name="Grigoriev I.V."/>
            <person name="Debuchy R."/>
            <person name="Gladieux P."/>
            <person name="Hiltunen Thoren M."/>
            <person name="Johannesson H."/>
        </authorList>
    </citation>
    <scope>NUCLEOTIDE SEQUENCE</scope>
    <source>
        <strain evidence="12">CBS 232.78</strain>
    </source>
</reference>
<dbReference type="GO" id="GO:0006914">
    <property type="term" value="P:autophagy"/>
    <property type="evidence" value="ECO:0007669"/>
    <property type="project" value="UniProtKB-KW"/>
</dbReference>
<evidence type="ECO:0000259" key="11">
    <source>
        <dbReference type="PROSITE" id="PS50011"/>
    </source>
</evidence>
<feature type="domain" description="FHA" evidence="10">
    <location>
        <begin position="111"/>
        <end position="164"/>
    </location>
</feature>
<dbReference type="SUPFAM" id="SSF56112">
    <property type="entry name" value="Protein kinase-like (PK-like)"/>
    <property type="match status" value="1"/>
</dbReference>
<feature type="binding site" evidence="8">
    <location>
        <position position="317"/>
    </location>
    <ligand>
        <name>ATP</name>
        <dbReference type="ChEBI" id="CHEBI:30616"/>
    </ligand>
</feature>
<accession>A0AAE0P772</accession>
<comment type="caution">
    <text evidence="12">The sequence shown here is derived from an EMBL/GenBank/DDBJ whole genome shotgun (WGS) entry which is preliminary data.</text>
</comment>
<dbReference type="GO" id="GO:0005524">
    <property type="term" value="F:ATP binding"/>
    <property type="evidence" value="ECO:0007669"/>
    <property type="project" value="UniProtKB-UniRule"/>
</dbReference>
<feature type="compositionally biased region" description="Polar residues" evidence="9">
    <location>
        <begin position="732"/>
        <end position="745"/>
    </location>
</feature>
<dbReference type="InterPro" id="IPR017441">
    <property type="entry name" value="Protein_kinase_ATP_BS"/>
</dbReference>
<dbReference type="Gene3D" id="2.60.200.20">
    <property type="match status" value="1"/>
</dbReference>
<evidence type="ECO:0000256" key="1">
    <source>
        <dbReference type="ARBA" id="ARBA00004623"/>
    </source>
</evidence>
<evidence type="ECO:0000256" key="6">
    <source>
        <dbReference type="ARBA" id="ARBA00023006"/>
    </source>
</evidence>
<organism evidence="12 13">
    <name type="scientific">Podospora didyma</name>
    <dbReference type="NCBI Taxonomy" id="330526"/>
    <lineage>
        <taxon>Eukaryota</taxon>
        <taxon>Fungi</taxon>
        <taxon>Dikarya</taxon>
        <taxon>Ascomycota</taxon>
        <taxon>Pezizomycotina</taxon>
        <taxon>Sordariomycetes</taxon>
        <taxon>Sordariomycetidae</taxon>
        <taxon>Sordariales</taxon>
        <taxon>Podosporaceae</taxon>
        <taxon>Podospora</taxon>
    </lineage>
</organism>
<reference evidence="12" key="2">
    <citation type="submission" date="2023-06" db="EMBL/GenBank/DDBJ databases">
        <authorList>
            <consortium name="Lawrence Berkeley National Laboratory"/>
            <person name="Haridas S."/>
            <person name="Hensen N."/>
            <person name="Bonometti L."/>
            <person name="Westerberg I."/>
            <person name="Brannstrom I.O."/>
            <person name="Guillou S."/>
            <person name="Cros-Aarteil S."/>
            <person name="Calhoun S."/>
            <person name="Kuo A."/>
            <person name="Mondo S."/>
            <person name="Pangilinan J."/>
            <person name="Riley R."/>
            <person name="LaButti K."/>
            <person name="Andreopoulos B."/>
            <person name="Lipzen A."/>
            <person name="Chen C."/>
            <person name="Yanf M."/>
            <person name="Daum C."/>
            <person name="Ng V."/>
            <person name="Clum A."/>
            <person name="Steindorff A."/>
            <person name="Ohm R."/>
            <person name="Martin F."/>
            <person name="Silar P."/>
            <person name="Natvig D."/>
            <person name="Lalanne C."/>
            <person name="Gautier V."/>
            <person name="Ament-velasquez S.L."/>
            <person name="Kruys A."/>
            <person name="Hutchinson M.I."/>
            <person name="Powell A.J."/>
            <person name="Barry K."/>
            <person name="Miller A.N."/>
            <person name="Grigoriev I.V."/>
            <person name="Debuchy R."/>
            <person name="Gladieux P."/>
            <person name="Thoren M.H."/>
            <person name="Johannesson H."/>
        </authorList>
    </citation>
    <scope>NUCLEOTIDE SEQUENCE</scope>
    <source>
        <strain evidence="12">CBS 232.78</strain>
    </source>
</reference>
<dbReference type="GO" id="GO:0004674">
    <property type="term" value="F:protein serine/threonine kinase activity"/>
    <property type="evidence" value="ECO:0007669"/>
    <property type="project" value="InterPro"/>
</dbReference>
<dbReference type="Proteomes" id="UP001285441">
    <property type="component" value="Unassembled WGS sequence"/>
</dbReference>
<feature type="region of interest" description="Disordered" evidence="9">
    <location>
        <begin position="701"/>
        <end position="745"/>
    </location>
</feature>
<gene>
    <name evidence="12" type="ORF">B0H63DRAFT_444763</name>
</gene>
<dbReference type="InterPro" id="IPR000253">
    <property type="entry name" value="FHA_dom"/>
</dbReference>
<dbReference type="Gene3D" id="1.10.510.10">
    <property type="entry name" value="Transferase(Phosphotransferase) domain 1"/>
    <property type="match status" value="1"/>
</dbReference>
<dbReference type="AlphaFoldDB" id="A0AAE0P772"/>
<dbReference type="Gene3D" id="3.30.200.20">
    <property type="entry name" value="Phosphorylase Kinase, domain 1"/>
    <property type="match status" value="1"/>
</dbReference>
<dbReference type="Pfam" id="PF00498">
    <property type="entry name" value="FHA"/>
    <property type="match status" value="1"/>
</dbReference>
<dbReference type="PROSITE" id="PS00107">
    <property type="entry name" value="PROTEIN_KINASE_ATP"/>
    <property type="match status" value="1"/>
</dbReference>
<feature type="compositionally biased region" description="Polar residues" evidence="9">
    <location>
        <begin position="710"/>
        <end position="723"/>
    </location>
</feature>
<dbReference type="SMART" id="SM00240">
    <property type="entry name" value="FHA"/>
    <property type="match status" value="1"/>
</dbReference>
<protein>
    <recommendedName>
        <fullName evidence="7">Autophagy-related protein 1</fullName>
    </recommendedName>
</protein>
<dbReference type="SUPFAM" id="SSF49879">
    <property type="entry name" value="SMAD/FHA domain"/>
    <property type="match status" value="1"/>
</dbReference>
<evidence type="ECO:0000313" key="12">
    <source>
        <dbReference type="EMBL" id="KAK3394631.1"/>
    </source>
</evidence>
<evidence type="ECO:0000313" key="13">
    <source>
        <dbReference type="Proteomes" id="UP001285441"/>
    </source>
</evidence>
<dbReference type="InterPro" id="IPR008984">
    <property type="entry name" value="SMAD_FHA_dom_sf"/>
</dbReference>
<feature type="compositionally biased region" description="Polar residues" evidence="9">
    <location>
        <begin position="774"/>
        <end position="783"/>
    </location>
</feature>
<dbReference type="FunFam" id="3.30.200.20:FF:000470">
    <property type="entry name" value="Serine/threonine-protein kinase RAD53"/>
    <property type="match status" value="1"/>
</dbReference>
<evidence type="ECO:0000256" key="9">
    <source>
        <dbReference type="SAM" id="MobiDB-lite"/>
    </source>
</evidence>
<dbReference type="GO" id="GO:0034045">
    <property type="term" value="C:phagophore assembly site membrane"/>
    <property type="evidence" value="ECO:0007669"/>
    <property type="project" value="UniProtKB-SubCell"/>
</dbReference>
<feature type="domain" description="Protein kinase" evidence="11">
    <location>
        <begin position="288"/>
        <end position="573"/>
    </location>
</feature>
<evidence type="ECO:0000256" key="8">
    <source>
        <dbReference type="PROSITE-ProRule" id="PRU10141"/>
    </source>
</evidence>
<dbReference type="PROSITE" id="PS00108">
    <property type="entry name" value="PROTEIN_KINASE_ST"/>
    <property type="match status" value="1"/>
</dbReference>
<feature type="region of interest" description="Disordered" evidence="9">
    <location>
        <begin position="772"/>
        <end position="801"/>
    </location>
</feature>
<evidence type="ECO:0000256" key="2">
    <source>
        <dbReference type="ARBA" id="ARBA00005575"/>
    </source>
</evidence>
<name>A0AAE0P772_9PEZI</name>
<feature type="region of interest" description="Disordered" evidence="9">
    <location>
        <begin position="1"/>
        <end position="28"/>
    </location>
</feature>
<dbReference type="PROSITE" id="PS50006">
    <property type="entry name" value="FHA_DOMAIN"/>
    <property type="match status" value="1"/>
</dbReference>
<sequence length="1245" mass="139948">MASQESQPTQATQNVLDPRRYGQQNSGFSDEDISDIICLLVPYSESARREVRGIAEATSQHMVARNHADQLNLDYELEDNAHNFRLAQQDVGDHHIALRFSASVKSPLQGFTFGRNPSRCDICFKNDPYRRLSNIHFRIFLNEYGVLMLEDQSTNGTIVDEILLKAKADPPTETKRTLSSGSKIKILMHQDASDLVFLVRVPLREGRHQSAYRQNLTEYLGQRVRMVDVNETIVPGPGGHVDIFRQLPQRPAARPRVAAAAIMAPDVTTQEALHLDGLQKAWNGSDKYNRVGEIGKGAFATVYKVTSKFNGQPYAAKELDKRKFMKNGVLDQKVENEMRIMAKVQHQNIVRYIEHLDWDDRLFIIIMEYIVGGDLGNLISENGPLPESDVKSMAKQLLDALEYLHGMNITHRDVKPDNILVSSRYPLVVKLTDFGLSKMIENEETFLRTFCGTLLYCAPEVYSEYADYNDLGQRQPRTRHHRAPARQRYDHAVDIWSLGGVLFYALTKKPPFPARNGSSHSELLHQIMTKSLDISPLVKANVSAEGIDFLSRMLDRRPESRATTETLKSHRWVGGSGFPPRPAGSQSYDEISDEDLYIEASQLSLGERGTEIVPFPKSDDEILDDDETINDENHFSGYESEKENYTFGPGNLPGNQQQRLFGEVNVSALGSSGVIPVNRLNLPISSTSFGSTEILGSDVEIPDSFESDDSSTPRQKSQKSRPQTGDLRASVLSRSQSRSVEGLNNATFDAASQSLGGTESILEHLNMKSRGGSLLQSRNSEFNTSKRKPPSDLSDDAEAPVAQDRRVLKRLRSEGSVDAVPEIPFDEADYELLAQMDSIPRAQSARQIDNPVHKATYWSAEDRKTWHLGYPEMTQLQLRAFQTTAIARGEDFGPGKSPLWDLAVKYFPDTHDESKVDRMVRKWGVGTAILTDDEFLPSTAAPGEINSQYIPDTQCPAHDLTIPMPPDPLHRKVVACLLSAPTSAVSDISVLATESMVSWGRASDNIQTYSPRQEAKVPKYAFKLLLWKPNYDPSRNVRPWNRGRETDGGPFHFYISTKATNGIYINGTHLPSDECKHPSGPCKNWIRLYNEDRVVIWQLADESYKTELIFRCDWGASREKRPTNGPLSMPTLASQDVATTLDELCIRSEKKMRNLTEHDLKLEEANHDVDERMLNIDQEKERSLIFERRRQEAVRVLGRARRSSPAVAHGEPISSQWTSYGGRTLPICRHASPSTMDLLRGVRRG</sequence>
<comment type="similarity">
    <text evidence="2">Belongs to the protein kinase superfamily. CAMK Ser/Thr protein kinase family. CHEK2 subfamily.</text>
</comment>
<evidence type="ECO:0000256" key="7">
    <source>
        <dbReference type="ARBA" id="ARBA00030237"/>
    </source>
</evidence>
<dbReference type="SMART" id="SM00220">
    <property type="entry name" value="S_TKc"/>
    <property type="match status" value="1"/>
</dbReference>
<proteinExistence type="inferred from homology"/>
<keyword evidence="6" id="KW-0072">Autophagy</keyword>